<protein>
    <submittedName>
        <fullName evidence="2">Uncharacterized protein</fullName>
    </submittedName>
</protein>
<dbReference type="AlphaFoldDB" id="A0A8J2XGD6"/>
<keyword evidence="1" id="KW-0812">Transmembrane</keyword>
<reference evidence="2" key="2">
    <citation type="submission" date="2020-09" db="EMBL/GenBank/DDBJ databases">
        <authorList>
            <person name="Sun Q."/>
            <person name="Zhou Y."/>
        </authorList>
    </citation>
    <scope>NUCLEOTIDE SEQUENCE</scope>
    <source>
        <strain evidence="2">CGMCC 1.12360</strain>
    </source>
</reference>
<evidence type="ECO:0000313" key="3">
    <source>
        <dbReference type="Proteomes" id="UP000602050"/>
    </source>
</evidence>
<comment type="caution">
    <text evidence="2">The sequence shown here is derived from an EMBL/GenBank/DDBJ whole genome shotgun (WGS) entry which is preliminary data.</text>
</comment>
<proteinExistence type="predicted"/>
<reference evidence="2" key="1">
    <citation type="journal article" date="2014" name="Int. J. Syst. Evol. Microbiol.">
        <title>Complete genome sequence of Corynebacterium casei LMG S-19264T (=DSM 44701T), isolated from a smear-ripened cheese.</title>
        <authorList>
            <consortium name="US DOE Joint Genome Institute (JGI-PGF)"/>
            <person name="Walter F."/>
            <person name="Albersmeier A."/>
            <person name="Kalinowski J."/>
            <person name="Ruckert C."/>
        </authorList>
    </citation>
    <scope>NUCLEOTIDE SEQUENCE</scope>
    <source>
        <strain evidence="2">CGMCC 1.12360</strain>
    </source>
</reference>
<sequence length="218" mass="25225">MIVVSVIVYLLIFIVIFAAAFALNKLQAKGGFIKALFFSYAGLLIISSVVYFVLPLEQAEKAAIKSDGPSLYHYFETGQTDKIDPAFIKKQWDFTYEGKELLLIDNHNNLPMTYVEKSAEENLLEITYYEKPTYIDGYNISAYTEGPNITLSADSLMIADYWNEEHAIFKPEFPFRQFSDIRLMPDEWGHGEDIIHIRISEDIQLQYEEWQNIYLMGE</sequence>
<gene>
    <name evidence="2" type="ORF">GCM10010978_29470</name>
</gene>
<evidence type="ECO:0000256" key="1">
    <source>
        <dbReference type="SAM" id="Phobius"/>
    </source>
</evidence>
<feature type="transmembrane region" description="Helical" evidence="1">
    <location>
        <begin position="35"/>
        <end position="54"/>
    </location>
</feature>
<keyword evidence="1" id="KW-0472">Membrane</keyword>
<name>A0A8J2XGD6_9BACI</name>
<organism evidence="2 3">
    <name type="scientific">Compostibacillus humi</name>
    <dbReference type="NCBI Taxonomy" id="1245525"/>
    <lineage>
        <taxon>Bacteria</taxon>
        <taxon>Bacillati</taxon>
        <taxon>Bacillota</taxon>
        <taxon>Bacilli</taxon>
        <taxon>Bacillales</taxon>
        <taxon>Bacillaceae</taxon>
        <taxon>Compostibacillus</taxon>
    </lineage>
</organism>
<dbReference type="RefSeq" id="WP_188393181.1">
    <property type="nucleotide sequence ID" value="NZ_BMEV01000076.1"/>
</dbReference>
<dbReference type="Proteomes" id="UP000602050">
    <property type="component" value="Unassembled WGS sequence"/>
</dbReference>
<keyword evidence="3" id="KW-1185">Reference proteome</keyword>
<dbReference type="EMBL" id="BMEV01000076">
    <property type="protein sequence ID" value="GFZ87827.1"/>
    <property type="molecule type" value="Genomic_DNA"/>
</dbReference>
<keyword evidence="1" id="KW-1133">Transmembrane helix</keyword>
<accession>A0A8J2XGD6</accession>
<feature type="transmembrane region" description="Helical" evidence="1">
    <location>
        <begin position="6"/>
        <end position="23"/>
    </location>
</feature>
<evidence type="ECO:0000313" key="2">
    <source>
        <dbReference type="EMBL" id="GFZ87827.1"/>
    </source>
</evidence>